<dbReference type="AlphaFoldDB" id="A0A6M3MBI8"/>
<protein>
    <submittedName>
        <fullName evidence="4">Uncharacterized protein</fullName>
    </submittedName>
</protein>
<dbReference type="EMBL" id="MT143574">
    <property type="protein sequence ID" value="QJA98363.1"/>
    <property type="molecule type" value="Genomic_DNA"/>
</dbReference>
<dbReference type="EMBL" id="MT145024">
    <property type="protein sequence ID" value="QJI02716.1"/>
    <property type="molecule type" value="Genomic_DNA"/>
</dbReference>
<evidence type="ECO:0000313" key="2">
    <source>
        <dbReference type="EMBL" id="QJA70063.1"/>
    </source>
</evidence>
<dbReference type="EMBL" id="MT143816">
    <property type="protein sequence ID" value="QJB02953.1"/>
    <property type="molecule type" value="Genomic_DNA"/>
</dbReference>
<evidence type="ECO:0000313" key="1">
    <source>
        <dbReference type="EMBL" id="QJA62737.1"/>
    </source>
</evidence>
<evidence type="ECO:0000313" key="3">
    <source>
        <dbReference type="EMBL" id="QJA98363.1"/>
    </source>
</evidence>
<evidence type="ECO:0000313" key="4">
    <source>
        <dbReference type="EMBL" id="QJB02953.1"/>
    </source>
</evidence>
<sequence length="65" mass="7279">MIKVLTYLLPGLLKVLRPEVLKKSVDAMLDVIEDSVEKSANKVDDIVVLPLCALIRRTFDVPDND</sequence>
<evidence type="ECO:0000313" key="5">
    <source>
        <dbReference type="EMBL" id="QJI02716.1"/>
    </source>
</evidence>
<accession>A0A6M3MBI8</accession>
<gene>
    <name evidence="3" type="ORF">MM171A01903_0010</name>
    <name evidence="4" type="ORF">MM171B00984_0020</name>
    <name evidence="2" type="ORF">MM415A04020_0004</name>
    <name evidence="1" type="ORF">MM415B00738_0025</name>
    <name evidence="5" type="ORF">TM448B03545_0012</name>
</gene>
<dbReference type="EMBL" id="MT141761">
    <property type="protein sequence ID" value="QJA70063.1"/>
    <property type="molecule type" value="Genomic_DNA"/>
</dbReference>
<proteinExistence type="predicted"/>
<reference evidence="4" key="1">
    <citation type="submission" date="2020-03" db="EMBL/GenBank/DDBJ databases">
        <title>The deep terrestrial virosphere.</title>
        <authorList>
            <person name="Holmfeldt K."/>
            <person name="Nilsson E."/>
            <person name="Simone D."/>
            <person name="Lopez-Fernandez M."/>
            <person name="Wu X."/>
            <person name="de Brujin I."/>
            <person name="Lundin D."/>
            <person name="Andersson A."/>
            <person name="Bertilsson S."/>
            <person name="Dopson M."/>
        </authorList>
    </citation>
    <scope>NUCLEOTIDE SEQUENCE</scope>
    <source>
        <strain evidence="3">MM171A01903</strain>
        <strain evidence="4">MM171B00984</strain>
        <strain evidence="2">MM415A04020</strain>
        <strain evidence="1">MM415B00738</strain>
        <strain evidence="5">TM448B03545</strain>
    </source>
</reference>
<dbReference type="EMBL" id="MT141479">
    <property type="protein sequence ID" value="QJA62737.1"/>
    <property type="molecule type" value="Genomic_DNA"/>
</dbReference>
<name>A0A6M3MBI8_9ZZZZ</name>
<organism evidence="4">
    <name type="scientific">viral metagenome</name>
    <dbReference type="NCBI Taxonomy" id="1070528"/>
    <lineage>
        <taxon>unclassified sequences</taxon>
        <taxon>metagenomes</taxon>
        <taxon>organismal metagenomes</taxon>
    </lineage>
</organism>